<dbReference type="GO" id="GO:0061630">
    <property type="term" value="F:ubiquitin protein ligase activity"/>
    <property type="evidence" value="ECO:0007669"/>
    <property type="project" value="TreeGrafter"/>
</dbReference>
<comment type="caution">
    <text evidence="8">The sequence shown here is derived from an EMBL/GenBank/DDBJ whole genome shotgun (WGS) entry which is preliminary data.</text>
</comment>
<dbReference type="Gene3D" id="3.30.40.10">
    <property type="entry name" value="Zinc/RING finger domain, C3HC4 (zinc finger)"/>
    <property type="match status" value="1"/>
</dbReference>
<evidence type="ECO:0000256" key="6">
    <source>
        <dbReference type="SAM" id="SignalP"/>
    </source>
</evidence>
<dbReference type="GO" id="GO:0016567">
    <property type="term" value="P:protein ubiquitination"/>
    <property type="evidence" value="ECO:0007669"/>
    <property type="project" value="TreeGrafter"/>
</dbReference>
<feature type="signal peptide" evidence="6">
    <location>
        <begin position="1"/>
        <end position="18"/>
    </location>
</feature>
<reference evidence="8" key="1">
    <citation type="submission" date="2023-07" db="EMBL/GenBank/DDBJ databases">
        <authorList>
            <consortium name="AG Swart"/>
            <person name="Singh M."/>
            <person name="Singh A."/>
            <person name="Seah K."/>
            <person name="Emmerich C."/>
        </authorList>
    </citation>
    <scope>NUCLEOTIDE SEQUENCE</scope>
    <source>
        <strain evidence="8">DP1</strain>
    </source>
</reference>
<keyword evidence="5" id="KW-0812">Transmembrane</keyword>
<evidence type="ECO:0000256" key="3">
    <source>
        <dbReference type="ARBA" id="ARBA00022833"/>
    </source>
</evidence>
<feature type="domain" description="RING-type" evidence="7">
    <location>
        <begin position="304"/>
        <end position="350"/>
    </location>
</feature>
<dbReference type="InterPro" id="IPR013083">
    <property type="entry name" value="Znf_RING/FYVE/PHD"/>
</dbReference>
<keyword evidence="6" id="KW-0732">Signal</keyword>
<dbReference type="PANTHER" id="PTHR45969:SF69">
    <property type="entry name" value="FINGER DOMAIN PROTEIN, PUTATIVE (AFU_ORTHOLOGUE AFUA_3G12190)-RELATED"/>
    <property type="match status" value="1"/>
</dbReference>
<dbReference type="Pfam" id="PF13639">
    <property type="entry name" value="zf-RING_2"/>
    <property type="match status" value="1"/>
</dbReference>
<evidence type="ECO:0000259" key="7">
    <source>
        <dbReference type="PROSITE" id="PS50089"/>
    </source>
</evidence>
<evidence type="ECO:0000256" key="4">
    <source>
        <dbReference type="PROSITE-ProRule" id="PRU00175"/>
    </source>
</evidence>
<protein>
    <recommendedName>
        <fullName evidence="7">RING-type domain-containing protein</fullName>
    </recommendedName>
</protein>
<evidence type="ECO:0000256" key="2">
    <source>
        <dbReference type="ARBA" id="ARBA00022771"/>
    </source>
</evidence>
<dbReference type="InterPro" id="IPR001841">
    <property type="entry name" value="Znf_RING"/>
</dbReference>
<sequence length="493" mass="57740">MYVHIILCYVYMLRICLSYEGEAGVPGVLLCIHFCSTLYNQIVLSEYFKVDNEDMEDYLSCPDRHIKMWKYPFLCDLVFFNYRFFKEIKDVVRKFEDKLKIIPTTLRIFFCLYNVGYIFRAKGAKDVEMAIVFNYVYFIVSFLKSISFLKYFIFGIWILITLPFLIALAYVEAAFSKCKRRERVQAERPPLFHVQGINDNQHHPGQFLMNRNPFQNQPDIFAVPVLGAQRHPIQPQNNRPAPPLIQNHPRNNDWEMDNFLRRMQSFASELDHPERMNSINLVKLMLDSWRKKFTKSDKNNTPSCCVCLDDFEIGEDVIELHCNSGQNGHIFHVHCIDNWSKKEKTCPLCRTNFVDLIKQEKRDGTLNKRVDQEDQKSENEEVKEFIRFNSIPMRGPELGVESVLNREDRKEESVIDEVLDSEYLESSASRISLEPAEIGQNHWMNPEVNELSDDFLPVIPLPDNSGRREILSANFSNREGSRPISSMIRPSSR</sequence>
<keyword evidence="2 4" id="KW-0863">Zinc-finger</keyword>
<dbReference type="SUPFAM" id="SSF57850">
    <property type="entry name" value="RING/U-box"/>
    <property type="match status" value="1"/>
</dbReference>
<keyword evidence="5" id="KW-0472">Membrane</keyword>
<keyword evidence="9" id="KW-1185">Reference proteome</keyword>
<feature type="transmembrane region" description="Helical" evidence="5">
    <location>
        <begin position="127"/>
        <end position="146"/>
    </location>
</feature>
<keyword evidence="3" id="KW-0862">Zinc</keyword>
<dbReference type="CDD" id="cd16454">
    <property type="entry name" value="RING-H2_PA-TM-RING"/>
    <property type="match status" value="1"/>
</dbReference>
<dbReference type="GO" id="GO:0008270">
    <property type="term" value="F:zinc ion binding"/>
    <property type="evidence" value="ECO:0007669"/>
    <property type="project" value="UniProtKB-KW"/>
</dbReference>
<keyword evidence="5" id="KW-1133">Transmembrane helix</keyword>
<dbReference type="EMBL" id="CAMPGE010019536">
    <property type="protein sequence ID" value="CAI2377860.1"/>
    <property type="molecule type" value="Genomic_DNA"/>
</dbReference>
<name>A0AAD1XT31_EUPCR</name>
<evidence type="ECO:0000313" key="9">
    <source>
        <dbReference type="Proteomes" id="UP001295684"/>
    </source>
</evidence>
<feature type="transmembrane region" description="Helical" evidence="5">
    <location>
        <begin position="152"/>
        <end position="171"/>
    </location>
</feature>
<dbReference type="PANTHER" id="PTHR45969">
    <property type="entry name" value="RING ZINC FINGER PROTEIN-RELATED"/>
    <property type="match status" value="1"/>
</dbReference>
<dbReference type="Proteomes" id="UP001295684">
    <property type="component" value="Unassembled WGS sequence"/>
</dbReference>
<feature type="chain" id="PRO_5041994152" description="RING-type domain-containing protein" evidence="6">
    <location>
        <begin position="19"/>
        <end position="493"/>
    </location>
</feature>
<accession>A0AAD1XT31</accession>
<evidence type="ECO:0000256" key="5">
    <source>
        <dbReference type="SAM" id="Phobius"/>
    </source>
</evidence>
<evidence type="ECO:0000256" key="1">
    <source>
        <dbReference type="ARBA" id="ARBA00022723"/>
    </source>
</evidence>
<organism evidence="8 9">
    <name type="scientific">Euplotes crassus</name>
    <dbReference type="NCBI Taxonomy" id="5936"/>
    <lineage>
        <taxon>Eukaryota</taxon>
        <taxon>Sar</taxon>
        <taxon>Alveolata</taxon>
        <taxon>Ciliophora</taxon>
        <taxon>Intramacronucleata</taxon>
        <taxon>Spirotrichea</taxon>
        <taxon>Hypotrichia</taxon>
        <taxon>Euplotida</taxon>
        <taxon>Euplotidae</taxon>
        <taxon>Moneuplotes</taxon>
    </lineage>
</organism>
<dbReference type="AlphaFoldDB" id="A0AAD1XT31"/>
<dbReference type="PROSITE" id="PS50089">
    <property type="entry name" value="ZF_RING_2"/>
    <property type="match status" value="1"/>
</dbReference>
<gene>
    <name evidence="8" type="ORF">ECRASSUSDP1_LOCUS19251</name>
</gene>
<proteinExistence type="predicted"/>
<evidence type="ECO:0000313" key="8">
    <source>
        <dbReference type="EMBL" id="CAI2377860.1"/>
    </source>
</evidence>
<keyword evidence="1" id="KW-0479">Metal-binding</keyword>